<dbReference type="AlphaFoldDB" id="A0A2W5PVJ2"/>
<organism evidence="3 4">
    <name type="scientific">Rhodovulum sulfidophilum</name>
    <name type="common">Rhodobacter sulfidophilus</name>
    <dbReference type="NCBI Taxonomy" id="35806"/>
    <lineage>
        <taxon>Bacteria</taxon>
        <taxon>Pseudomonadati</taxon>
        <taxon>Pseudomonadota</taxon>
        <taxon>Alphaproteobacteria</taxon>
        <taxon>Rhodobacterales</taxon>
        <taxon>Paracoccaceae</taxon>
        <taxon>Rhodovulum</taxon>
    </lineage>
</organism>
<sequence>MLHRRPRHEGGGASAHPMGNEPDMHENWLIRSLGAAGSLLLATGIALAQPAPTPVPAGQAVAPGAGSKAPGNGFPAAVTDRLELPNGFSTVLQLEGHEGVAAVSQNGRYVMRGVVFDMWEGKTLESVAAMRESLSTISLSRFGLKEQDVRPFHYGTGPQEVVVFVDPYCPFCHQLFAEIKSNPAYAEQFTWTIYTVSYLGDNSTRAVTALSCAEDQDASLRALMDHDVVYYQRAFDARGDQCDPQPILQRMILAQMVGAAGTPYLIGPRGGVSNGMPPSLAGFLQNN</sequence>
<evidence type="ECO:0000259" key="2">
    <source>
        <dbReference type="Pfam" id="PF13098"/>
    </source>
</evidence>
<name>A0A2W5PVJ2_RHOSU</name>
<accession>A0A2W5PVJ2</accession>
<feature type="region of interest" description="Disordered" evidence="1">
    <location>
        <begin position="1"/>
        <end position="23"/>
    </location>
</feature>
<dbReference type="Proteomes" id="UP000249185">
    <property type="component" value="Unassembled WGS sequence"/>
</dbReference>
<evidence type="ECO:0000313" key="4">
    <source>
        <dbReference type="Proteomes" id="UP000249185"/>
    </source>
</evidence>
<feature type="domain" description="Thioredoxin-like fold" evidence="2">
    <location>
        <begin position="156"/>
        <end position="267"/>
    </location>
</feature>
<dbReference type="Gene3D" id="3.40.30.10">
    <property type="entry name" value="Glutaredoxin"/>
    <property type="match status" value="1"/>
</dbReference>
<proteinExistence type="predicted"/>
<reference evidence="3 4" key="1">
    <citation type="submission" date="2017-08" db="EMBL/GenBank/DDBJ databases">
        <title>Infants hospitalized years apart are colonized by the same room-sourced microbial strains.</title>
        <authorList>
            <person name="Brooks B."/>
            <person name="Olm M.R."/>
            <person name="Firek B.A."/>
            <person name="Baker R."/>
            <person name="Thomas B.C."/>
            <person name="Morowitz M.J."/>
            <person name="Banfield J.F."/>
        </authorList>
    </citation>
    <scope>NUCLEOTIDE SEQUENCE [LARGE SCALE GENOMIC DNA]</scope>
    <source>
        <strain evidence="3">S2_005_002_R2_34</strain>
    </source>
</reference>
<protein>
    <recommendedName>
        <fullName evidence="2">Thioredoxin-like fold domain-containing protein</fullName>
    </recommendedName>
</protein>
<feature type="compositionally biased region" description="Low complexity" evidence="1">
    <location>
        <begin position="53"/>
        <end position="66"/>
    </location>
</feature>
<feature type="region of interest" description="Disordered" evidence="1">
    <location>
        <begin position="53"/>
        <end position="74"/>
    </location>
</feature>
<dbReference type="InterPro" id="IPR036249">
    <property type="entry name" value="Thioredoxin-like_sf"/>
</dbReference>
<dbReference type="InterPro" id="IPR051470">
    <property type="entry name" value="Thiol:disulfide_interchange"/>
</dbReference>
<dbReference type="EMBL" id="QFPW01000010">
    <property type="protein sequence ID" value="PZQ48807.1"/>
    <property type="molecule type" value="Genomic_DNA"/>
</dbReference>
<dbReference type="PANTHER" id="PTHR35272:SF3">
    <property type="entry name" value="THIOL:DISULFIDE INTERCHANGE PROTEIN DSBC"/>
    <property type="match status" value="1"/>
</dbReference>
<evidence type="ECO:0000256" key="1">
    <source>
        <dbReference type="SAM" id="MobiDB-lite"/>
    </source>
</evidence>
<gene>
    <name evidence="3" type="ORF">DI556_13410</name>
</gene>
<dbReference type="PANTHER" id="PTHR35272">
    <property type="entry name" value="THIOL:DISULFIDE INTERCHANGE PROTEIN DSBC-RELATED"/>
    <property type="match status" value="1"/>
</dbReference>
<dbReference type="Pfam" id="PF13098">
    <property type="entry name" value="Thioredoxin_2"/>
    <property type="match status" value="1"/>
</dbReference>
<comment type="caution">
    <text evidence="3">The sequence shown here is derived from an EMBL/GenBank/DDBJ whole genome shotgun (WGS) entry which is preliminary data.</text>
</comment>
<dbReference type="InterPro" id="IPR012336">
    <property type="entry name" value="Thioredoxin-like_fold"/>
</dbReference>
<evidence type="ECO:0000313" key="3">
    <source>
        <dbReference type="EMBL" id="PZQ48807.1"/>
    </source>
</evidence>
<dbReference type="SUPFAM" id="SSF52833">
    <property type="entry name" value="Thioredoxin-like"/>
    <property type="match status" value="1"/>
</dbReference>